<organism evidence="3 4">
    <name type="scientific">Aspergillus luchuensis (strain CBS 106.47)</name>
    <dbReference type="NCBI Taxonomy" id="1137211"/>
    <lineage>
        <taxon>Eukaryota</taxon>
        <taxon>Fungi</taxon>
        <taxon>Dikarya</taxon>
        <taxon>Ascomycota</taxon>
        <taxon>Pezizomycotina</taxon>
        <taxon>Eurotiomycetes</taxon>
        <taxon>Eurotiomycetidae</taxon>
        <taxon>Eurotiales</taxon>
        <taxon>Aspergillaceae</taxon>
        <taxon>Aspergillus</taxon>
        <taxon>Aspergillus subgen. Circumdati</taxon>
    </lineage>
</organism>
<dbReference type="Pfam" id="PF01822">
    <property type="entry name" value="WSC"/>
    <property type="match status" value="1"/>
</dbReference>
<feature type="compositionally biased region" description="Low complexity" evidence="1">
    <location>
        <begin position="213"/>
        <end position="234"/>
    </location>
</feature>
<evidence type="ECO:0000259" key="2">
    <source>
        <dbReference type="PROSITE" id="PS51212"/>
    </source>
</evidence>
<dbReference type="SMART" id="SM00321">
    <property type="entry name" value="WSC"/>
    <property type="match status" value="1"/>
</dbReference>
<dbReference type="InterPro" id="IPR002889">
    <property type="entry name" value="WSC_carb-bd"/>
</dbReference>
<proteinExistence type="predicted"/>
<feature type="region of interest" description="Disordered" evidence="1">
    <location>
        <begin position="206"/>
        <end position="269"/>
    </location>
</feature>
<dbReference type="AlphaFoldDB" id="A0A1M3TTZ0"/>
<dbReference type="Proteomes" id="UP000184063">
    <property type="component" value="Unassembled WGS sequence"/>
</dbReference>
<protein>
    <recommendedName>
        <fullName evidence="2">WSC domain-containing protein</fullName>
    </recommendedName>
</protein>
<feature type="compositionally biased region" description="Polar residues" evidence="1">
    <location>
        <begin position="260"/>
        <end position="269"/>
    </location>
</feature>
<feature type="compositionally biased region" description="Gly residues" evidence="1">
    <location>
        <begin position="235"/>
        <end position="245"/>
    </location>
</feature>
<gene>
    <name evidence="3" type="ORF">ASPFODRAFT_58779</name>
</gene>
<accession>A0A1M3TTZ0</accession>
<evidence type="ECO:0000313" key="3">
    <source>
        <dbReference type="EMBL" id="OJZ90146.1"/>
    </source>
</evidence>
<dbReference type="EMBL" id="KV878238">
    <property type="protein sequence ID" value="OJZ90146.1"/>
    <property type="molecule type" value="Genomic_DNA"/>
</dbReference>
<dbReference type="PROSITE" id="PS51212">
    <property type="entry name" value="WSC"/>
    <property type="match status" value="1"/>
</dbReference>
<feature type="domain" description="WSC" evidence="2">
    <location>
        <begin position="113"/>
        <end position="202"/>
    </location>
</feature>
<dbReference type="VEuPathDB" id="FungiDB:ASPFODRAFT_58779"/>
<reference evidence="4" key="1">
    <citation type="journal article" date="2017" name="Genome Biol.">
        <title>Comparative genomics reveals high biological diversity and specific adaptations in the industrially and medically important fungal genus Aspergillus.</title>
        <authorList>
            <person name="de Vries R.P."/>
            <person name="Riley R."/>
            <person name="Wiebenga A."/>
            <person name="Aguilar-Osorio G."/>
            <person name="Amillis S."/>
            <person name="Uchima C.A."/>
            <person name="Anderluh G."/>
            <person name="Asadollahi M."/>
            <person name="Askin M."/>
            <person name="Barry K."/>
            <person name="Battaglia E."/>
            <person name="Bayram O."/>
            <person name="Benocci T."/>
            <person name="Braus-Stromeyer S.A."/>
            <person name="Caldana C."/>
            <person name="Canovas D."/>
            <person name="Cerqueira G.C."/>
            <person name="Chen F."/>
            <person name="Chen W."/>
            <person name="Choi C."/>
            <person name="Clum A."/>
            <person name="Dos Santos R.A."/>
            <person name="Damasio A.R."/>
            <person name="Diallinas G."/>
            <person name="Emri T."/>
            <person name="Fekete E."/>
            <person name="Flipphi M."/>
            <person name="Freyberg S."/>
            <person name="Gallo A."/>
            <person name="Gournas C."/>
            <person name="Habgood R."/>
            <person name="Hainaut M."/>
            <person name="Harispe M.L."/>
            <person name="Henrissat B."/>
            <person name="Hilden K.S."/>
            <person name="Hope R."/>
            <person name="Hossain A."/>
            <person name="Karabika E."/>
            <person name="Karaffa L."/>
            <person name="Karanyi Z."/>
            <person name="Krasevec N."/>
            <person name="Kuo A."/>
            <person name="Kusch H."/>
            <person name="LaButti K."/>
            <person name="Lagendijk E.L."/>
            <person name="Lapidus A."/>
            <person name="Levasseur A."/>
            <person name="Lindquist E."/>
            <person name="Lipzen A."/>
            <person name="Logrieco A.F."/>
            <person name="MacCabe A."/>
            <person name="Maekelae M.R."/>
            <person name="Malavazi I."/>
            <person name="Melin P."/>
            <person name="Meyer V."/>
            <person name="Mielnichuk N."/>
            <person name="Miskei M."/>
            <person name="Molnar A.P."/>
            <person name="Mule G."/>
            <person name="Ngan C.Y."/>
            <person name="Orejas M."/>
            <person name="Orosz E."/>
            <person name="Ouedraogo J.P."/>
            <person name="Overkamp K.M."/>
            <person name="Park H.-S."/>
            <person name="Perrone G."/>
            <person name="Piumi F."/>
            <person name="Punt P.J."/>
            <person name="Ram A.F."/>
            <person name="Ramon A."/>
            <person name="Rauscher S."/>
            <person name="Record E."/>
            <person name="Riano-Pachon D.M."/>
            <person name="Robert V."/>
            <person name="Roehrig J."/>
            <person name="Ruller R."/>
            <person name="Salamov A."/>
            <person name="Salih N.S."/>
            <person name="Samson R.A."/>
            <person name="Sandor E."/>
            <person name="Sanguinetti M."/>
            <person name="Schuetze T."/>
            <person name="Sepcic K."/>
            <person name="Shelest E."/>
            <person name="Sherlock G."/>
            <person name="Sophianopoulou V."/>
            <person name="Squina F.M."/>
            <person name="Sun H."/>
            <person name="Susca A."/>
            <person name="Todd R.B."/>
            <person name="Tsang A."/>
            <person name="Unkles S.E."/>
            <person name="van de Wiele N."/>
            <person name="van Rossen-Uffink D."/>
            <person name="Oliveira J.V."/>
            <person name="Vesth T.C."/>
            <person name="Visser J."/>
            <person name="Yu J.-H."/>
            <person name="Zhou M."/>
            <person name="Andersen M.R."/>
            <person name="Archer D.B."/>
            <person name="Baker S.E."/>
            <person name="Benoit I."/>
            <person name="Brakhage A.A."/>
            <person name="Braus G.H."/>
            <person name="Fischer R."/>
            <person name="Frisvad J.C."/>
            <person name="Goldman G.H."/>
            <person name="Houbraken J."/>
            <person name="Oakley B."/>
            <person name="Pocsi I."/>
            <person name="Scazzocchio C."/>
            <person name="Seiboth B."/>
            <person name="vanKuyk P.A."/>
            <person name="Wortman J."/>
            <person name="Dyer P.S."/>
            <person name="Grigoriev I.V."/>
        </authorList>
    </citation>
    <scope>NUCLEOTIDE SEQUENCE [LARGE SCALE GENOMIC DNA]</scope>
    <source>
        <strain evidence="4">CBS 106.47</strain>
    </source>
</reference>
<evidence type="ECO:0000256" key="1">
    <source>
        <dbReference type="SAM" id="MobiDB-lite"/>
    </source>
</evidence>
<name>A0A1M3TTZ0_ASPLC</name>
<evidence type="ECO:0000313" key="4">
    <source>
        <dbReference type="Proteomes" id="UP000184063"/>
    </source>
</evidence>
<dbReference type="OrthoDB" id="2019572at2759"/>
<sequence length="326" mass="33339">MDLRIYHSSSFSPAVRPAGDRLAVGTNPWFGRTQKGPNSTRALRPNFKQTSPRLVGLLRSGQAVDTLGFRASAVTSTPLLLGNTHESFSMLPTMKVTSLSAILALSLSAHALSNGFVGCYSSSGSLVNKGSSEFQSTGLCTSTCGRNGARYAATTNSVDCYCGSSLPPSAKLVSQSECNINCPGFPEDHCGGNGFWSVHQTYITGDDVDGDDNNNNNTDDGDGNSDSGDNSGNGPNDGPGSGFGDGPDDGPGKGPGGGPETTTASSITIYPTPSAVITVTSAAAMTGTSSPSATIPSKESSSVSVATVSPTTATSGASRRFRFLFF</sequence>